<dbReference type="FunFam" id="1.20.5.1700:FF:000002">
    <property type="entry name" value="Huntingtin interacting protein 1"/>
    <property type="match status" value="1"/>
</dbReference>
<dbReference type="GO" id="GO:0006897">
    <property type="term" value="P:endocytosis"/>
    <property type="evidence" value="ECO:0000318"/>
    <property type="project" value="GO_Central"/>
</dbReference>
<keyword evidence="5 7" id="KW-0175">Coiled coil</keyword>
<evidence type="ECO:0000256" key="1">
    <source>
        <dbReference type="ARBA" id="ARBA00004496"/>
    </source>
</evidence>
<dbReference type="EMBL" id="EAAA01000361">
    <property type="status" value="NOT_ANNOTATED_CDS"/>
    <property type="molecule type" value="Genomic_DNA"/>
</dbReference>
<dbReference type="FunFam" id="1.20.1410.10:FF:000006">
    <property type="entry name" value="Huntingtin interacting protein"/>
    <property type="match status" value="1"/>
</dbReference>
<reference evidence="11" key="3">
    <citation type="submission" date="2025-08" db="UniProtKB">
        <authorList>
            <consortium name="Ensembl"/>
        </authorList>
    </citation>
    <scope>IDENTIFICATION</scope>
</reference>
<protein>
    <recommendedName>
        <fullName evidence="13">I/LWEQ domain-containing protein</fullName>
    </recommendedName>
</protein>
<evidence type="ECO:0000256" key="2">
    <source>
        <dbReference type="ARBA" id="ARBA00010135"/>
    </source>
</evidence>
<reference evidence="11" key="2">
    <citation type="journal article" date="2008" name="Genome Biol.">
        <title>Improved genome assembly and evidence-based global gene model set for the chordate Ciona intestinalis: new insight into intron and operon populations.</title>
        <authorList>
            <person name="Satou Y."/>
            <person name="Mineta K."/>
            <person name="Ogasawara M."/>
            <person name="Sasakura Y."/>
            <person name="Shoguchi E."/>
            <person name="Ueno K."/>
            <person name="Yamada L."/>
            <person name="Matsumoto J."/>
            <person name="Wasserscheid J."/>
            <person name="Dewar K."/>
            <person name="Wiley G.B."/>
            <person name="Macmil S.L."/>
            <person name="Roe B.A."/>
            <person name="Zeller R.W."/>
            <person name="Hastings K.E."/>
            <person name="Lemaire P."/>
            <person name="Lindquist E."/>
            <person name="Endo T."/>
            <person name="Hotta K."/>
            <person name="Inaba K."/>
        </authorList>
    </citation>
    <scope>NUCLEOTIDE SEQUENCE [LARGE SCALE GENOMIC DNA]</scope>
    <source>
        <strain evidence="11">wild type</strain>
    </source>
</reference>
<keyword evidence="6" id="KW-0009">Actin-binding</keyword>
<reference evidence="11" key="4">
    <citation type="submission" date="2025-09" db="UniProtKB">
        <authorList>
            <consortium name="Ensembl"/>
        </authorList>
    </citation>
    <scope>IDENTIFICATION</scope>
</reference>
<dbReference type="FunCoup" id="F6UP49">
    <property type="interactions" value="46"/>
</dbReference>
<evidence type="ECO:0000313" key="12">
    <source>
        <dbReference type="Proteomes" id="UP000008144"/>
    </source>
</evidence>
<dbReference type="GO" id="GO:0051015">
    <property type="term" value="F:actin filament binding"/>
    <property type="evidence" value="ECO:0000318"/>
    <property type="project" value="GO_Central"/>
</dbReference>
<dbReference type="InterPro" id="IPR013809">
    <property type="entry name" value="ENTH"/>
</dbReference>
<evidence type="ECO:0000256" key="6">
    <source>
        <dbReference type="ARBA" id="ARBA00023203"/>
    </source>
</evidence>
<evidence type="ECO:0000259" key="10">
    <source>
        <dbReference type="PROSITE" id="PS50945"/>
    </source>
</evidence>
<feature type="region of interest" description="Disordered" evidence="8">
    <location>
        <begin position="1006"/>
        <end position="1050"/>
    </location>
</feature>
<organism evidence="11 12">
    <name type="scientific">Ciona intestinalis</name>
    <name type="common">Transparent sea squirt</name>
    <name type="synonym">Ascidia intestinalis</name>
    <dbReference type="NCBI Taxonomy" id="7719"/>
    <lineage>
        <taxon>Eukaryota</taxon>
        <taxon>Metazoa</taxon>
        <taxon>Chordata</taxon>
        <taxon>Tunicata</taxon>
        <taxon>Ascidiacea</taxon>
        <taxon>Phlebobranchia</taxon>
        <taxon>Cionidae</taxon>
        <taxon>Ciona</taxon>
    </lineage>
</organism>
<dbReference type="PANTHER" id="PTHR10407:SF15">
    <property type="entry name" value="HUNTINGTIN INTERACTING PROTEIN 1"/>
    <property type="match status" value="1"/>
</dbReference>
<dbReference type="InterPro" id="IPR030224">
    <property type="entry name" value="Sla2_fam"/>
</dbReference>
<feature type="coiled-coil region" evidence="7">
    <location>
        <begin position="772"/>
        <end position="803"/>
    </location>
</feature>
<dbReference type="SMART" id="SM00273">
    <property type="entry name" value="ENTH"/>
    <property type="match status" value="1"/>
</dbReference>
<feature type="domain" description="I/LWEQ" evidence="10">
    <location>
        <begin position="763"/>
        <end position="1006"/>
    </location>
</feature>
<dbReference type="InterPro" id="IPR035964">
    <property type="entry name" value="I/LWEQ_dom_sf"/>
</dbReference>
<dbReference type="GO" id="GO:0030864">
    <property type="term" value="C:cortical actin cytoskeleton"/>
    <property type="evidence" value="ECO:0000318"/>
    <property type="project" value="GO_Central"/>
</dbReference>
<dbReference type="InterPro" id="IPR008942">
    <property type="entry name" value="ENTH_VHS"/>
</dbReference>
<feature type="compositionally biased region" description="Low complexity" evidence="8">
    <location>
        <begin position="1022"/>
        <end position="1032"/>
    </location>
</feature>
<accession>F6UP49</accession>
<dbReference type="GeneTree" id="ENSGT00940000153594"/>
<dbReference type="Gene3D" id="1.25.40.90">
    <property type="match status" value="1"/>
</dbReference>
<comment type="subcellular location">
    <subcellularLocation>
        <location evidence="1">Cytoplasm</location>
    </subcellularLocation>
</comment>
<feature type="domain" description="ENTH" evidence="9">
    <location>
        <begin position="14"/>
        <end position="141"/>
    </location>
</feature>
<dbReference type="CDD" id="cd17006">
    <property type="entry name" value="ANTH_N_HIP1_like"/>
    <property type="match status" value="1"/>
</dbReference>
<dbReference type="Proteomes" id="UP000008144">
    <property type="component" value="Chromosome 1"/>
</dbReference>
<dbReference type="Ensembl" id="ENSCINT00000001974.3">
    <property type="protein sequence ID" value="ENSCINP00000001974.3"/>
    <property type="gene ID" value="ENSCING00000001049.3"/>
</dbReference>
<dbReference type="SUPFAM" id="SSF109885">
    <property type="entry name" value="I/LWEQ domain"/>
    <property type="match status" value="1"/>
</dbReference>
<dbReference type="GO" id="GO:0032051">
    <property type="term" value="F:clathrin light chain binding"/>
    <property type="evidence" value="ECO:0000318"/>
    <property type="project" value="GO_Central"/>
</dbReference>
<dbReference type="GO" id="GO:0007015">
    <property type="term" value="P:actin filament organization"/>
    <property type="evidence" value="ECO:0000318"/>
    <property type="project" value="GO_Central"/>
</dbReference>
<reference evidence="12" key="1">
    <citation type="journal article" date="2002" name="Science">
        <title>The draft genome of Ciona intestinalis: insights into chordate and vertebrate origins.</title>
        <authorList>
            <person name="Dehal P."/>
            <person name="Satou Y."/>
            <person name="Campbell R.K."/>
            <person name="Chapman J."/>
            <person name="Degnan B."/>
            <person name="De Tomaso A."/>
            <person name="Davidson B."/>
            <person name="Di Gregorio A."/>
            <person name="Gelpke M."/>
            <person name="Goodstein D.M."/>
            <person name="Harafuji N."/>
            <person name="Hastings K.E."/>
            <person name="Ho I."/>
            <person name="Hotta K."/>
            <person name="Huang W."/>
            <person name="Kawashima T."/>
            <person name="Lemaire P."/>
            <person name="Martinez D."/>
            <person name="Meinertzhagen I.A."/>
            <person name="Necula S."/>
            <person name="Nonaka M."/>
            <person name="Putnam N."/>
            <person name="Rash S."/>
            <person name="Saiga H."/>
            <person name="Satake M."/>
            <person name="Terry A."/>
            <person name="Yamada L."/>
            <person name="Wang H.G."/>
            <person name="Awazu S."/>
            <person name="Azumi K."/>
            <person name="Boore J."/>
            <person name="Branno M."/>
            <person name="Chin-Bow S."/>
            <person name="DeSantis R."/>
            <person name="Doyle S."/>
            <person name="Francino P."/>
            <person name="Keys D.N."/>
            <person name="Haga S."/>
            <person name="Hayashi H."/>
            <person name="Hino K."/>
            <person name="Imai K.S."/>
            <person name="Inaba K."/>
            <person name="Kano S."/>
            <person name="Kobayashi K."/>
            <person name="Kobayashi M."/>
            <person name="Lee B.I."/>
            <person name="Makabe K.W."/>
            <person name="Manohar C."/>
            <person name="Matassi G."/>
            <person name="Medina M."/>
            <person name="Mochizuki Y."/>
            <person name="Mount S."/>
            <person name="Morishita T."/>
            <person name="Miura S."/>
            <person name="Nakayama A."/>
            <person name="Nishizaka S."/>
            <person name="Nomoto H."/>
            <person name="Ohta F."/>
            <person name="Oishi K."/>
            <person name="Rigoutsos I."/>
            <person name="Sano M."/>
            <person name="Sasaki A."/>
            <person name="Sasakura Y."/>
            <person name="Shoguchi E."/>
            <person name="Shin-i T."/>
            <person name="Spagnuolo A."/>
            <person name="Stainier D."/>
            <person name="Suzuki M.M."/>
            <person name="Tassy O."/>
            <person name="Takatori N."/>
            <person name="Tokuoka M."/>
            <person name="Yagi K."/>
            <person name="Yoshizaki F."/>
            <person name="Wada S."/>
            <person name="Zhang C."/>
            <person name="Hyatt P.D."/>
            <person name="Larimer F."/>
            <person name="Detter C."/>
            <person name="Doggett N."/>
            <person name="Glavina T."/>
            <person name="Hawkins T."/>
            <person name="Richardson P."/>
            <person name="Lucas S."/>
            <person name="Kohara Y."/>
            <person name="Levine M."/>
            <person name="Satoh N."/>
            <person name="Rokhsar D.S."/>
        </authorList>
    </citation>
    <scope>NUCLEOTIDE SEQUENCE [LARGE SCALE GENOMIC DNA]</scope>
</reference>
<dbReference type="STRING" id="7719.ENSCINP00000001974"/>
<name>F6UP49_CIOIN</name>
<dbReference type="OMA" id="VCQLFQY"/>
<dbReference type="Gene3D" id="1.20.1410.10">
    <property type="entry name" value="I/LWEQ domain"/>
    <property type="match status" value="1"/>
</dbReference>
<dbReference type="SUPFAM" id="SSF48464">
    <property type="entry name" value="ENTH/VHS domain"/>
    <property type="match status" value="1"/>
</dbReference>
<dbReference type="FunFam" id="1.25.40.90:FF:000012">
    <property type="entry name" value="Huntingtin interacting protein 1-related"/>
    <property type="match status" value="1"/>
</dbReference>
<dbReference type="Pfam" id="PF07651">
    <property type="entry name" value="ANTH"/>
    <property type="match status" value="1"/>
</dbReference>
<keyword evidence="3" id="KW-0963">Cytoplasm</keyword>
<feature type="coiled-coil region" evidence="7">
    <location>
        <begin position="360"/>
        <end position="457"/>
    </location>
</feature>
<keyword evidence="12" id="KW-1185">Reference proteome</keyword>
<dbReference type="GO" id="GO:0048268">
    <property type="term" value="P:clathrin coat assembly"/>
    <property type="evidence" value="ECO:0000318"/>
    <property type="project" value="GO_Central"/>
</dbReference>
<dbReference type="GO" id="GO:0080025">
    <property type="term" value="F:phosphatidylinositol-3,5-bisphosphate binding"/>
    <property type="evidence" value="ECO:0000318"/>
    <property type="project" value="GO_Central"/>
</dbReference>
<sequence>MNMLRRGPPSLDAERESFEKTQMMSIQKAINTMECAAKEKHVRNAILGTYQEKGGQMFWHVVRRLPLSTQSIVAWKFCHVLHKVLRDGHPKVLKDSIKYKQQLKDLGRNWGQTQGYGRLIGCYLKCLTSRMDFHSKYPSFPGSLSLSDEELENIGKLDINTFFELSVDILDCIDVLMDLQQTIFSTLDMSKAVSMTGPGQCRLAPCILVILDSSQLYDYTVKLLFKLHACLPADTLSGHRHRFKECHARLKKFYYICSNLQYFKRLIQVPLMPDKMPDFLIQSDGSHELGPIRVLPEEENHVDRSPSPEPEILKKCIYILQVAVAPLIDTNFDELFGESDATFSFNGTSTPQPDPRDVEIHMLKLEIERLKAEIELMQSEHSSEVRSLLDRIKILQQELEESRLMSKDASDELSKIRKQAEVAEQQAESAVKAQSLLHDIEKRAAGNEEMYKKLKEKHLALVKDHAALLRKNADTRKQADTLQQSAGEIESDRSRLLADVDRLTSMVEGQKMSLSEEERRRKEERERILGERTFCVFNYFCLMNLNSQIAMAAEEAGHMIKIAIESLDSDMSGSRTCSASSLMRIVERTNQSLDRLDKDSKSFEESQVLPVFLNSFQYLVYVQLVAQLEKRSRDTLNPLAAPLHTVFVHCFSFNDFKALLIKTEKLDIFGKNYFRIKKIDGIVQSVSGFGHWMAQTIESGGATCNMAPESQGEALQKACRSCGEETLTFLDDLKTPSKTSDSKITREKLDMIMSTAKELLPKMSDVRGGDLHDLVEQEMASTTQAVEQAAERIEALLNEARQRDTGVNLEVNERILDSCTELMKFIQILISSSKDLQREIVEQGRGASSTTEFYMKNSRWTEGLISAAKAVGWGATMLTDAADLVIQGDGKFEELMVCSHEISASTAQLVAASRVKAGKNSTKLKTLQSASRNVNGATAKVVASTNAGRRQLDEVSESLEGLASVTLTQIKRKEMDSQVKVLELEQALQQERVKLGTLRKKHYELAGAKDEEEEEETPIPPVENSNNNNNVPTKPPLAQKPVIPPKPVET</sequence>
<comment type="similarity">
    <text evidence="2">Belongs to the SLA2 family.</text>
</comment>
<evidence type="ECO:0000256" key="7">
    <source>
        <dbReference type="SAM" id="Coils"/>
    </source>
</evidence>
<dbReference type="Gene3D" id="1.20.5.1700">
    <property type="match status" value="1"/>
</dbReference>
<keyword evidence="4" id="KW-0254">Endocytosis</keyword>
<dbReference type="EMBL" id="EAAA01000362">
    <property type="status" value="NOT_ANNOTATED_CDS"/>
    <property type="molecule type" value="Genomic_DNA"/>
</dbReference>
<evidence type="ECO:0000256" key="3">
    <source>
        <dbReference type="ARBA" id="ARBA00022490"/>
    </source>
</evidence>
<dbReference type="Pfam" id="PF01608">
    <property type="entry name" value="I_LWEQ"/>
    <property type="match status" value="1"/>
</dbReference>
<evidence type="ECO:0000256" key="4">
    <source>
        <dbReference type="ARBA" id="ARBA00022583"/>
    </source>
</evidence>
<dbReference type="PANTHER" id="PTHR10407">
    <property type="entry name" value="HUNTINGTIN INTERACTING PROTEIN 1"/>
    <property type="match status" value="1"/>
</dbReference>
<proteinExistence type="inferred from homology"/>
<dbReference type="InterPro" id="IPR011417">
    <property type="entry name" value="ANTH_dom"/>
</dbReference>
<dbReference type="Gene3D" id="6.10.250.920">
    <property type="match status" value="1"/>
</dbReference>
<dbReference type="InterPro" id="IPR002558">
    <property type="entry name" value="ILWEQ_dom"/>
</dbReference>
<dbReference type="SMART" id="SM00307">
    <property type="entry name" value="ILWEQ"/>
    <property type="match status" value="1"/>
</dbReference>
<evidence type="ECO:0008006" key="13">
    <source>
        <dbReference type="Google" id="ProtNLM"/>
    </source>
</evidence>
<evidence type="ECO:0000313" key="11">
    <source>
        <dbReference type="Ensembl" id="ENSCINP00000001974.3"/>
    </source>
</evidence>
<dbReference type="PROSITE" id="PS50945">
    <property type="entry name" value="I_LWEQ"/>
    <property type="match status" value="1"/>
</dbReference>
<dbReference type="PROSITE" id="PS50942">
    <property type="entry name" value="ENTH"/>
    <property type="match status" value="1"/>
</dbReference>
<evidence type="ECO:0000259" key="9">
    <source>
        <dbReference type="PROSITE" id="PS50942"/>
    </source>
</evidence>
<dbReference type="GO" id="GO:0030136">
    <property type="term" value="C:clathrin-coated vesicle"/>
    <property type="evidence" value="ECO:0000318"/>
    <property type="project" value="GO_Central"/>
</dbReference>
<dbReference type="AlphaFoldDB" id="F6UP49"/>
<evidence type="ECO:0000256" key="5">
    <source>
        <dbReference type="ARBA" id="ARBA00023054"/>
    </source>
</evidence>
<dbReference type="InParanoid" id="F6UP49"/>
<dbReference type="HOGENOM" id="CLU_006034_0_0_1"/>
<dbReference type="GO" id="GO:0035615">
    <property type="term" value="F:clathrin adaptor activity"/>
    <property type="evidence" value="ECO:0000318"/>
    <property type="project" value="GO_Central"/>
</dbReference>
<dbReference type="GO" id="GO:0043325">
    <property type="term" value="F:phosphatidylinositol-3,4-bisphosphate binding"/>
    <property type="evidence" value="ECO:0000318"/>
    <property type="project" value="GO_Central"/>
</dbReference>
<evidence type="ECO:0000256" key="8">
    <source>
        <dbReference type="SAM" id="MobiDB-lite"/>
    </source>
</evidence>